<evidence type="ECO:0000313" key="2">
    <source>
        <dbReference type="EMBL" id="QEV58668.1"/>
    </source>
</evidence>
<gene>
    <name evidence="2" type="ORF">CP982_07975</name>
</gene>
<evidence type="ECO:0000256" key="1">
    <source>
        <dbReference type="SAM" id="MobiDB-lite"/>
    </source>
</evidence>
<sequence>MAARPRPQKPRPEGPRHGQRPRETPHGPPPRARDETGVCALARKHGHWDPDSPQAVICREVYGS</sequence>
<organism evidence="2 3">
    <name type="scientific">Streptomyces spectabilis</name>
    <dbReference type="NCBI Taxonomy" id="68270"/>
    <lineage>
        <taxon>Bacteria</taxon>
        <taxon>Bacillati</taxon>
        <taxon>Actinomycetota</taxon>
        <taxon>Actinomycetes</taxon>
        <taxon>Kitasatosporales</taxon>
        <taxon>Streptomycetaceae</taxon>
        <taxon>Streptomyces</taxon>
    </lineage>
</organism>
<feature type="region of interest" description="Disordered" evidence="1">
    <location>
        <begin position="1"/>
        <end position="35"/>
    </location>
</feature>
<dbReference type="EMBL" id="CP023690">
    <property type="protein sequence ID" value="QEV58668.1"/>
    <property type="molecule type" value="Genomic_DNA"/>
</dbReference>
<proteinExistence type="predicted"/>
<dbReference type="Proteomes" id="UP000326505">
    <property type="component" value="Chromosome"/>
</dbReference>
<protein>
    <submittedName>
        <fullName evidence="2">Uncharacterized protein</fullName>
    </submittedName>
</protein>
<dbReference type="AlphaFoldDB" id="A0A5P2X2N2"/>
<accession>A0A5P2X2N2</accession>
<feature type="compositionally biased region" description="Basic and acidic residues" evidence="1">
    <location>
        <begin position="10"/>
        <end position="35"/>
    </location>
</feature>
<evidence type="ECO:0000313" key="3">
    <source>
        <dbReference type="Proteomes" id="UP000326505"/>
    </source>
</evidence>
<reference evidence="2 3" key="1">
    <citation type="submission" date="2017-09" db="EMBL/GenBank/DDBJ databases">
        <authorList>
            <person name="Lee N."/>
            <person name="Cho B.-K."/>
        </authorList>
    </citation>
    <scope>NUCLEOTIDE SEQUENCE [LARGE SCALE GENOMIC DNA]</scope>
    <source>
        <strain evidence="2 3">ATCC 27465</strain>
    </source>
</reference>
<name>A0A5P2X2N2_STRST</name>
<dbReference type="KEGG" id="sspb:CP982_07975"/>